<evidence type="ECO:0000313" key="2">
    <source>
        <dbReference type="EMBL" id="SDK63871.1"/>
    </source>
</evidence>
<organism evidence="2 3">
    <name type="scientific">Nonomuraea maritima</name>
    <dbReference type="NCBI Taxonomy" id="683260"/>
    <lineage>
        <taxon>Bacteria</taxon>
        <taxon>Bacillati</taxon>
        <taxon>Actinomycetota</taxon>
        <taxon>Actinomycetes</taxon>
        <taxon>Streptosporangiales</taxon>
        <taxon>Streptosporangiaceae</taxon>
        <taxon>Nonomuraea</taxon>
    </lineage>
</organism>
<name>A0A1G9DIY6_9ACTN</name>
<evidence type="ECO:0000256" key="1">
    <source>
        <dbReference type="SAM" id="SignalP"/>
    </source>
</evidence>
<dbReference type="EMBL" id="FNFB01000009">
    <property type="protein sequence ID" value="SDK63871.1"/>
    <property type="molecule type" value="Genomic_DNA"/>
</dbReference>
<dbReference type="STRING" id="683260.SAMN05421874_109162"/>
<accession>A0A1G9DIY6</accession>
<gene>
    <name evidence="2" type="ORF">SAMN05421874_109162</name>
</gene>
<reference evidence="2 3" key="1">
    <citation type="submission" date="2016-10" db="EMBL/GenBank/DDBJ databases">
        <authorList>
            <person name="de Groot N.N."/>
        </authorList>
    </citation>
    <scope>NUCLEOTIDE SEQUENCE [LARGE SCALE GENOMIC DNA]</scope>
    <source>
        <strain evidence="2 3">CGMCC 4.5681</strain>
    </source>
</reference>
<dbReference type="RefSeq" id="WP_090765998.1">
    <property type="nucleotide sequence ID" value="NZ_FNFB01000009.1"/>
</dbReference>
<feature type="chain" id="PRO_5011724525" description="S9 family peptidase" evidence="1">
    <location>
        <begin position="29"/>
        <end position="210"/>
    </location>
</feature>
<dbReference type="OrthoDB" id="2004788at2"/>
<keyword evidence="1" id="KW-0732">Signal</keyword>
<evidence type="ECO:0000313" key="3">
    <source>
        <dbReference type="Proteomes" id="UP000198683"/>
    </source>
</evidence>
<feature type="signal peptide" evidence="1">
    <location>
        <begin position="1"/>
        <end position="28"/>
    </location>
</feature>
<dbReference type="AlphaFoldDB" id="A0A1G9DIY6"/>
<keyword evidence="3" id="KW-1185">Reference proteome</keyword>
<proteinExistence type="predicted"/>
<protein>
    <recommendedName>
        <fullName evidence="4">S9 family peptidase</fullName>
    </recommendedName>
</protein>
<sequence>MRFPLRALVGLTALALAGTFLTTAPATAQTPTAAAAATYRGEGDDVVRIPATTAATLVKATHSGERNFVVWALDSNGEKVDLVANVIGDYKGTKAFNTITPRKVRTLEVSADGAWTLQVLPMSKARYWAINAKGNGSDVLKLTSPSKGMHRLTIRHSGERNFVIWALDNNGRAKRLLVNKIGDYKGRVVLPAGIRYATVEADGSWSITRS</sequence>
<evidence type="ECO:0008006" key="4">
    <source>
        <dbReference type="Google" id="ProtNLM"/>
    </source>
</evidence>
<dbReference type="Proteomes" id="UP000198683">
    <property type="component" value="Unassembled WGS sequence"/>
</dbReference>